<organism evidence="3 4">
    <name type="scientific">Crassostrea virginica</name>
    <name type="common">Eastern oyster</name>
    <dbReference type="NCBI Taxonomy" id="6565"/>
    <lineage>
        <taxon>Eukaryota</taxon>
        <taxon>Metazoa</taxon>
        <taxon>Spiralia</taxon>
        <taxon>Lophotrochozoa</taxon>
        <taxon>Mollusca</taxon>
        <taxon>Bivalvia</taxon>
        <taxon>Autobranchia</taxon>
        <taxon>Pteriomorphia</taxon>
        <taxon>Ostreida</taxon>
        <taxon>Ostreoidea</taxon>
        <taxon>Ostreidae</taxon>
        <taxon>Crassostrea</taxon>
    </lineage>
</organism>
<feature type="compositionally biased region" description="Low complexity" evidence="1">
    <location>
        <begin position="148"/>
        <end position="161"/>
    </location>
</feature>
<dbReference type="AlphaFoldDB" id="A0A8B8BKH7"/>
<protein>
    <submittedName>
        <fullName evidence="4">Uncharacterized protein LOC111111264</fullName>
    </submittedName>
</protein>
<feature type="transmembrane region" description="Helical" evidence="2">
    <location>
        <begin position="267"/>
        <end position="287"/>
    </location>
</feature>
<name>A0A8B8BKH7_CRAVI</name>
<sequence>MRKFWRIFYRRRHWEKLIQKLDYEKRTANLTRRLILPSILIPCGICGSFFLPISRGLNKIKSRNGLDEKTYTVDADAKALVQEVIEDLKESEVLTRTIFQSFEIELYPCKGHEFILHCLYQINFPALSVRRLFVIGVPEFLTSCSSTYTSSVPKSSVPSQSDNVSGKWPSQASSPRPSPTAMATNSAGKNSISLPASQSSEGNPMLQRNNFQNVLDFKSNLSLDEKKFLIFQQIFTWTIHYHLLAKFIYLFYLVTAMLVVFLKLRAFVFLILLNCTAVYALFTKYQVWNEKDFMRKFECYVVLNYLSNKIIKNSVDYIKAGSAYCMKKLKFNYHVYEEQKRSLNSPKEKIFHILRLVFHSLVPNSENIYGHGGQIKSWPFNHFNYDFLWAYYLKKELNKLPQDSFLWKKWLSNCGQVSLNNLETQQRIIPMDKLNDIPLIFKSVVVPFSQRRFKDFISAPQKDKPIARQAEHLLRLYGLHKSSETHSFLPS</sequence>
<evidence type="ECO:0000313" key="4">
    <source>
        <dbReference type="RefSeq" id="XP_022303840.1"/>
    </source>
</evidence>
<gene>
    <name evidence="4" type="primary">LOC111111264</name>
</gene>
<evidence type="ECO:0000313" key="3">
    <source>
        <dbReference type="Proteomes" id="UP000694844"/>
    </source>
</evidence>
<keyword evidence="2" id="KW-1133">Transmembrane helix</keyword>
<feature type="compositionally biased region" description="Polar residues" evidence="1">
    <location>
        <begin position="162"/>
        <end position="187"/>
    </location>
</feature>
<dbReference type="GeneID" id="111111264"/>
<keyword evidence="2" id="KW-0472">Membrane</keyword>
<feature type="transmembrane region" description="Helical" evidence="2">
    <location>
        <begin position="34"/>
        <end position="53"/>
    </location>
</feature>
<dbReference type="KEGG" id="cvn:111111264"/>
<proteinExistence type="predicted"/>
<feature type="region of interest" description="Disordered" evidence="1">
    <location>
        <begin position="148"/>
        <end position="187"/>
    </location>
</feature>
<dbReference type="OrthoDB" id="6158494at2759"/>
<reference evidence="4" key="1">
    <citation type="submission" date="2025-08" db="UniProtKB">
        <authorList>
            <consortium name="RefSeq"/>
        </authorList>
    </citation>
    <scope>IDENTIFICATION</scope>
    <source>
        <tissue evidence="4">Whole sample</tissue>
    </source>
</reference>
<evidence type="ECO:0000256" key="1">
    <source>
        <dbReference type="SAM" id="MobiDB-lite"/>
    </source>
</evidence>
<dbReference type="RefSeq" id="XP_022303840.1">
    <property type="nucleotide sequence ID" value="XM_022448132.1"/>
</dbReference>
<evidence type="ECO:0000256" key="2">
    <source>
        <dbReference type="SAM" id="Phobius"/>
    </source>
</evidence>
<accession>A0A8B8BKH7</accession>
<dbReference type="Proteomes" id="UP000694844">
    <property type="component" value="Chromosome 9"/>
</dbReference>
<keyword evidence="2" id="KW-0812">Transmembrane</keyword>
<keyword evidence="3" id="KW-1185">Reference proteome</keyword>
<feature type="transmembrane region" description="Helical" evidence="2">
    <location>
        <begin position="243"/>
        <end position="261"/>
    </location>
</feature>